<comment type="function">
    <text evidence="7">Catalyzes the methyl esterification of L-isoaspartyl residues in peptides and proteins that result from spontaneous decomposition of normal L-aspartyl and L-asparaginyl residues. It plays a role in the repair and/or degradation of damaged proteins.</text>
</comment>
<dbReference type="PROSITE" id="PS01279">
    <property type="entry name" value="PCMT"/>
    <property type="match status" value="1"/>
</dbReference>
<dbReference type="NCBIfam" id="NF001453">
    <property type="entry name" value="PRK00312.1"/>
    <property type="match status" value="1"/>
</dbReference>
<evidence type="ECO:0000256" key="2">
    <source>
        <dbReference type="ARBA" id="ARBA00005369"/>
    </source>
</evidence>
<evidence type="ECO:0000256" key="3">
    <source>
        <dbReference type="ARBA" id="ARBA00022490"/>
    </source>
</evidence>
<dbReference type="GO" id="GO:0030091">
    <property type="term" value="P:protein repair"/>
    <property type="evidence" value="ECO:0007669"/>
    <property type="project" value="UniProtKB-UniRule"/>
</dbReference>
<sequence>MKKRAFEPTSEVQRAWNRAADERARAPSASLSFAPKQVDLLYPLMKADTLRNTSSDWRAHPEIFVKARSRMVTALMQQGISDEVVLSAMSRVPRHVFVDEAFYLRAYDDDALPIGHGQTISHPSTVARMISLMRAAGSLRHVLEIGTGCGYQAAVLAMCAEQVYTIERVAPLYDSACVNLGQMASVLQKGAAPVHVKYGDGMLGWPDAAPFDGIILAAAGLSVPQVLLEQLSIGGVLVAPVGERVQRLERITRLSTNEWCREVLDAVNFVPLLGGVTQG</sequence>
<dbReference type="GO" id="GO:0005737">
    <property type="term" value="C:cytoplasm"/>
    <property type="evidence" value="ECO:0007669"/>
    <property type="project" value="UniProtKB-SubCell"/>
</dbReference>
<dbReference type="InterPro" id="IPR029063">
    <property type="entry name" value="SAM-dependent_MTases_sf"/>
</dbReference>
<keyword evidence="4 7" id="KW-0489">Methyltransferase</keyword>
<dbReference type="EMBL" id="BMZG01000004">
    <property type="protein sequence ID" value="GHA70726.1"/>
    <property type="molecule type" value="Genomic_DNA"/>
</dbReference>
<dbReference type="GO" id="GO:0032259">
    <property type="term" value="P:methylation"/>
    <property type="evidence" value="ECO:0007669"/>
    <property type="project" value="UniProtKB-KW"/>
</dbReference>
<evidence type="ECO:0000256" key="4">
    <source>
        <dbReference type="ARBA" id="ARBA00022603"/>
    </source>
</evidence>
<keyword evidence="3 7" id="KW-0963">Cytoplasm</keyword>
<comment type="catalytic activity">
    <reaction evidence="7">
        <text>[protein]-L-isoaspartate + S-adenosyl-L-methionine = [protein]-L-isoaspartate alpha-methyl ester + S-adenosyl-L-homocysteine</text>
        <dbReference type="Rhea" id="RHEA:12705"/>
        <dbReference type="Rhea" id="RHEA-COMP:12143"/>
        <dbReference type="Rhea" id="RHEA-COMP:12144"/>
        <dbReference type="ChEBI" id="CHEBI:57856"/>
        <dbReference type="ChEBI" id="CHEBI:59789"/>
        <dbReference type="ChEBI" id="CHEBI:90596"/>
        <dbReference type="ChEBI" id="CHEBI:90598"/>
        <dbReference type="EC" id="2.1.1.77"/>
    </reaction>
</comment>
<evidence type="ECO:0000313" key="8">
    <source>
        <dbReference type="EMBL" id="GHA70726.1"/>
    </source>
</evidence>
<name>A0A8J3FZQ1_9BURK</name>
<organism evidence="8 9">
    <name type="scientific">Formosimonas limnophila</name>
    <dbReference type="NCBI Taxonomy" id="1384487"/>
    <lineage>
        <taxon>Bacteria</taxon>
        <taxon>Pseudomonadati</taxon>
        <taxon>Pseudomonadota</taxon>
        <taxon>Betaproteobacteria</taxon>
        <taxon>Burkholderiales</taxon>
        <taxon>Burkholderiaceae</taxon>
        <taxon>Formosimonas</taxon>
    </lineage>
</organism>
<keyword evidence="6 7" id="KW-0949">S-adenosyl-L-methionine</keyword>
<protein>
    <recommendedName>
        <fullName evidence="7">Protein-L-isoaspartate O-methyltransferase</fullName>
        <ecNumber evidence="7">2.1.1.77</ecNumber>
    </recommendedName>
    <alternativeName>
        <fullName evidence="7">L-isoaspartyl protein carboxyl methyltransferase</fullName>
    </alternativeName>
    <alternativeName>
        <fullName evidence="7">Protein L-isoaspartyl methyltransferase</fullName>
    </alternativeName>
    <alternativeName>
        <fullName evidence="7">Protein-beta-aspartate methyltransferase</fullName>
        <shortName evidence="7">PIMT</shortName>
    </alternativeName>
</protein>
<comment type="similarity">
    <text evidence="2 7">Belongs to the methyltransferase superfamily. L-isoaspartyl/D-aspartyl protein methyltransferase family.</text>
</comment>
<reference evidence="8" key="2">
    <citation type="submission" date="2020-09" db="EMBL/GenBank/DDBJ databases">
        <authorList>
            <person name="Sun Q."/>
            <person name="Kim S."/>
        </authorList>
    </citation>
    <scope>NUCLEOTIDE SEQUENCE</scope>
    <source>
        <strain evidence="8">KCTC 32501</strain>
    </source>
</reference>
<comment type="caution">
    <text evidence="8">The sequence shown here is derived from an EMBL/GenBank/DDBJ whole genome shotgun (WGS) entry which is preliminary data.</text>
</comment>
<dbReference type="PANTHER" id="PTHR11579:SF0">
    <property type="entry name" value="PROTEIN-L-ISOASPARTATE(D-ASPARTATE) O-METHYLTRANSFERASE"/>
    <property type="match status" value="1"/>
</dbReference>
<evidence type="ECO:0000256" key="1">
    <source>
        <dbReference type="ARBA" id="ARBA00004496"/>
    </source>
</evidence>
<dbReference type="Proteomes" id="UP000614287">
    <property type="component" value="Unassembled WGS sequence"/>
</dbReference>
<dbReference type="AlphaFoldDB" id="A0A8J3FZQ1"/>
<dbReference type="Pfam" id="PF01135">
    <property type="entry name" value="PCMT"/>
    <property type="match status" value="1"/>
</dbReference>
<keyword evidence="5 7" id="KW-0808">Transferase</keyword>
<evidence type="ECO:0000256" key="5">
    <source>
        <dbReference type="ARBA" id="ARBA00022679"/>
    </source>
</evidence>
<proteinExistence type="inferred from homology"/>
<evidence type="ECO:0000256" key="6">
    <source>
        <dbReference type="ARBA" id="ARBA00022691"/>
    </source>
</evidence>
<dbReference type="FunFam" id="3.40.50.150:FF:000010">
    <property type="entry name" value="Protein-L-isoaspartate O-methyltransferase"/>
    <property type="match status" value="1"/>
</dbReference>
<evidence type="ECO:0000256" key="7">
    <source>
        <dbReference type="HAMAP-Rule" id="MF_00090"/>
    </source>
</evidence>
<reference evidence="8" key="1">
    <citation type="journal article" date="2014" name="Int. J. Syst. Evol. Microbiol.">
        <title>Complete genome sequence of Corynebacterium casei LMG S-19264T (=DSM 44701T), isolated from a smear-ripened cheese.</title>
        <authorList>
            <consortium name="US DOE Joint Genome Institute (JGI-PGF)"/>
            <person name="Walter F."/>
            <person name="Albersmeier A."/>
            <person name="Kalinowski J."/>
            <person name="Ruckert C."/>
        </authorList>
    </citation>
    <scope>NUCLEOTIDE SEQUENCE</scope>
    <source>
        <strain evidence="8">KCTC 32501</strain>
    </source>
</reference>
<comment type="subcellular location">
    <subcellularLocation>
        <location evidence="1 7">Cytoplasm</location>
    </subcellularLocation>
</comment>
<gene>
    <name evidence="7" type="primary">pcm</name>
    <name evidence="8" type="ORF">GCM10009007_09430</name>
</gene>
<dbReference type="RefSeq" id="WP_229809726.1">
    <property type="nucleotide sequence ID" value="NZ_BMZG01000004.1"/>
</dbReference>
<feature type="active site" evidence="7">
    <location>
        <position position="121"/>
    </location>
</feature>
<dbReference type="GO" id="GO:0004719">
    <property type="term" value="F:protein-L-isoaspartate (D-aspartate) O-methyltransferase activity"/>
    <property type="evidence" value="ECO:0007669"/>
    <property type="project" value="UniProtKB-UniRule"/>
</dbReference>
<accession>A0A8J3FZQ1</accession>
<dbReference type="SUPFAM" id="SSF53335">
    <property type="entry name" value="S-adenosyl-L-methionine-dependent methyltransferases"/>
    <property type="match status" value="1"/>
</dbReference>
<dbReference type="HAMAP" id="MF_00090">
    <property type="entry name" value="PIMT"/>
    <property type="match status" value="1"/>
</dbReference>
<dbReference type="InterPro" id="IPR000682">
    <property type="entry name" value="PCMT"/>
</dbReference>
<dbReference type="EC" id="2.1.1.77" evidence="7"/>
<dbReference type="CDD" id="cd02440">
    <property type="entry name" value="AdoMet_MTases"/>
    <property type="match status" value="1"/>
</dbReference>
<dbReference type="NCBIfam" id="TIGR00080">
    <property type="entry name" value="pimt"/>
    <property type="match status" value="1"/>
</dbReference>
<keyword evidence="9" id="KW-1185">Reference proteome</keyword>
<evidence type="ECO:0000313" key="9">
    <source>
        <dbReference type="Proteomes" id="UP000614287"/>
    </source>
</evidence>
<dbReference type="PANTHER" id="PTHR11579">
    <property type="entry name" value="PROTEIN-L-ISOASPARTATE O-METHYLTRANSFERASE"/>
    <property type="match status" value="1"/>
</dbReference>
<dbReference type="Gene3D" id="3.40.50.150">
    <property type="entry name" value="Vaccinia Virus protein VP39"/>
    <property type="match status" value="1"/>
</dbReference>